<dbReference type="InterPro" id="IPR005825">
    <property type="entry name" value="Ribosomal_uL24_CS"/>
</dbReference>
<evidence type="ECO:0000313" key="8">
    <source>
        <dbReference type="EMBL" id="OGY87746.1"/>
    </source>
</evidence>
<dbReference type="Proteomes" id="UP000176420">
    <property type="component" value="Unassembled WGS sequence"/>
</dbReference>
<evidence type="ECO:0000256" key="1">
    <source>
        <dbReference type="ARBA" id="ARBA00010618"/>
    </source>
</evidence>
<dbReference type="SMART" id="SM00739">
    <property type="entry name" value="KOW"/>
    <property type="match status" value="1"/>
</dbReference>
<dbReference type="EMBL" id="MHKI01000006">
    <property type="protein sequence ID" value="OGY87746.1"/>
    <property type="molecule type" value="Genomic_DNA"/>
</dbReference>
<dbReference type="PROSITE" id="PS01108">
    <property type="entry name" value="RIBOSOMAL_L24"/>
    <property type="match status" value="1"/>
</dbReference>
<keyword evidence="5" id="KW-0699">rRNA-binding</keyword>
<comment type="similarity">
    <text evidence="1 5 6">Belongs to the universal ribosomal protein uL24 family.</text>
</comment>
<keyword evidence="3 5" id="KW-0687">Ribonucleoprotein</keyword>
<evidence type="ECO:0000313" key="9">
    <source>
        <dbReference type="Proteomes" id="UP000176420"/>
    </source>
</evidence>
<keyword evidence="5" id="KW-0694">RNA-binding</keyword>
<evidence type="ECO:0000256" key="3">
    <source>
        <dbReference type="ARBA" id="ARBA00023274"/>
    </source>
</evidence>
<evidence type="ECO:0000256" key="6">
    <source>
        <dbReference type="RuleBase" id="RU003477"/>
    </source>
</evidence>
<evidence type="ECO:0000259" key="7">
    <source>
        <dbReference type="SMART" id="SM00739"/>
    </source>
</evidence>
<sequence>MNYKIKIKTGDTVKILSGKDAKKTGKVSQVLAKEGRVVVDGVNKMIRHLKAQKKGEKGQRVDFFGPLSVANVALLCPKCNKPTRIGYYLAKGEDGTNKKSRQCKKCKETFA</sequence>
<comment type="subunit">
    <text evidence="5">Part of the 50S ribosomal subunit.</text>
</comment>
<name>A0A1G2BGC9_9BACT</name>
<dbReference type="GO" id="GO:1990904">
    <property type="term" value="C:ribonucleoprotein complex"/>
    <property type="evidence" value="ECO:0007669"/>
    <property type="project" value="UniProtKB-KW"/>
</dbReference>
<dbReference type="AlphaFoldDB" id="A0A1G2BGC9"/>
<dbReference type="HAMAP" id="MF_01326_B">
    <property type="entry name" value="Ribosomal_uL24_B"/>
    <property type="match status" value="1"/>
</dbReference>
<dbReference type="GO" id="GO:0005840">
    <property type="term" value="C:ribosome"/>
    <property type="evidence" value="ECO:0007669"/>
    <property type="project" value="UniProtKB-KW"/>
</dbReference>
<comment type="function">
    <text evidence="5">One of two assembly initiator proteins, it binds directly to the 5'-end of the 23S rRNA, where it nucleates assembly of the 50S subunit.</text>
</comment>
<dbReference type="InterPro" id="IPR008991">
    <property type="entry name" value="Translation_prot_SH3-like_sf"/>
</dbReference>
<evidence type="ECO:0000256" key="4">
    <source>
        <dbReference type="ARBA" id="ARBA00035206"/>
    </source>
</evidence>
<gene>
    <name evidence="5" type="primary">rplX</name>
    <name evidence="8" type="ORF">A2319_04860</name>
</gene>
<dbReference type="InterPro" id="IPR005824">
    <property type="entry name" value="KOW"/>
</dbReference>
<dbReference type="CDD" id="cd06089">
    <property type="entry name" value="KOW_RPL26"/>
    <property type="match status" value="1"/>
</dbReference>
<keyword evidence="2 5" id="KW-0689">Ribosomal protein</keyword>
<protein>
    <recommendedName>
        <fullName evidence="4 5">Large ribosomal subunit protein uL24</fullName>
    </recommendedName>
</protein>
<dbReference type="PANTHER" id="PTHR12903">
    <property type="entry name" value="MITOCHONDRIAL RIBOSOMAL PROTEIN L24"/>
    <property type="match status" value="1"/>
</dbReference>
<evidence type="ECO:0000256" key="5">
    <source>
        <dbReference type="HAMAP-Rule" id="MF_01326"/>
    </source>
</evidence>
<dbReference type="InterPro" id="IPR014722">
    <property type="entry name" value="Rib_uL2_dom2"/>
</dbReference>
<dbReference type="GO" id="GO:0003735">
    <property type="term" value="F:structural constituent of ribosome"/>
    <property type="evidence" value="ECO:0007669"/>
    <property type="project" value="InterPro"/>
</dbReference>
<comment type="function">
    <text evidence="5">One of the proteins that surrounds the polypeptide exit tunnel on the outside of the subunit.</text>
</comment>
<dbReference type="InterPro" id="IPR003256">
    <property type="entry name" value="Ribosomal_uL24"/>
</dbReference>
<evidence type="ECO:0000256" key="2">
    <source>
        <dbReference type="ARBA" id="ARBA00022980"/>
    </source>
</evidence>
<reference evidence="8 9" key="1">
    <citation type="journal article" date="2016" name="Nat. Commun.">
        <title>Thousands of microbial genomes shed light on interconnected biogeochemical processes in an aquifer system.</title>
        <authorList>
            <person name="Anantharaman K."/>
            <person name="Brown C.T."/>
            <person name="Hug L.A."/>
            <person name="Sharon I."/>
            <person name="Castelle C.J."/>
            <person name="Probst A.J."/>
            <person name="Thomas B.C."/>
            <person name="Singh A."/>
            <person name="Wilkins M.J."/>
            <person name="Karaoz U."/>
            <person name="Brodie E.L."/>
            <person name="Williams K.H."/>
            <person name="Hubbard S.S."/>
            <person name="Banfield J.F."/>
        </authorList>
    </citation>
    <scope>NUCLEOTIDE SEQUENCE [LARGE SCALE GENOMIC DNA]</scope>
</reference>
<dbReference type="GO" id="GO:0019843">
    <property type="term" value="F:rRNA binding"/>
    <property type="evidence" value="ECO:0007669"/>
    <property type="project" value="UniProtKB-UniRule"/>
</dbReference>
<dbReference type="Gene3D" id="2.30.30.30">
    <property type="match status" value="1"/>
</dbReference>
<dbReference type="Pfam" id="PF00467">
    <property type="entry name" value="KOW"/>
    <property type="match status" value="1"/>
</dbReference>
<organism evidence="8 9">
    <name type="scientific">Candidatus Kerfeldbacteria bacterium RIFOXYB2_FULL_38_14</name>
    <dbReference type="NCBI Taxonomy" id="1798547"/>
    <lineage>
        <taxon>Bacteria</taxon>
        <taxon>Candidatus Kerfeldiibacteriota</taxon>
    </lineage>
</organism>
<dbReference type="GO" id="GO:0006412">
    <property type="term" value="P:translation"/>
    <property type="evidence" value="ECO:0007669"/>
    <property type="project" value="UniProtKB-UniRule"/>
</dbReference>
<dbReference type="NCBIfam" id="TIGR01079">
    <property type="entry name" value="rplX_bact"/>
    <property type="match status" value="1"/>
</dbReference>
<dbReference type="InterPro" id="IPR057264">
    <property type="entry name" value="Ribosomal_uL24_C"/>
</dbReference>
<accession>A0A1G2BGC9</accession>
<feature type="domain" description="KOW" evidence="7">
    <location>
        <begin position="6"/>
        <end position="33"/>
    </location>
</feature>
<dbReference type="InterPro" id="IPR041988">
    <property type="entry name" value="Ribosomal_uL24_KOW"/>
</dbReference>
<dbReference type="SUPFAM" id="SSF50104">
    <property type="entry name" value="Translation proteins SH3-like domain"/>
    <property type="match status" value="1"/>
</dbReference>
<comment type="caution">
    <text evidence="8">The sequence shown here is derived from an EMBL/GenBank/DDBJ whole genome shotgun (WGS) entry which is preliminary data.</text>
</comment>
<proteinExistence type="inferred from homology"/>
<dbReference type="Pfam" id="PF17136">
    <property type="entry name" value="ribosomal_L24"/>
    <property type="match status" value="1"/>
</dbReference>